<dbReference type="InterPro" id="IPR036397">
    <property type="entry name" value="RNaseH_sf"/>
</dbReference>
<dbReference type="Gene3D" id="3.30.420.10">
    <property type="entry name" value="Ribonuclease H-like superfamily/Ribonuclease H"/>
    <property type="match status" value="1"/>
</dbReference>
<reference evidence="2 3" key="1">
    <citation type="submission" date="2024-09" db="EMBL/GenBank/DDBJ databases">
        <authorList>
            <person name="Sun Q."/>
            <person name="Mori K."/>
        </authorList>
    </citation>
    <scope>NUCLEOTIDE SEQUENCE [LARGE SCALE GENOMIC DNA]</scope>
    <source>
        <strain evidence="2 3">JCM 3323</strain>
    </source>
</reference>
<evidence type="ECO:0000259" key="1">
    <source>
        <dbReference type="PROSITE" id="PS50994"/>
    </source>
</evidence>
<name>A0ABV5Q510_9ACTN</name>
<dbReference type="Pfam" id="PF13683">
    <property type="entry name" value="rve_3"/>
    <property type="match status" value="1"/>
</dbReference>
<accession>A0ABV5Q510</accession>
<organism evidence="2 3">
    <name type="scientific">Nonomuraea roseola</name>
    <dbReference type="NCBI Taxonomy" id="46179"/>
    <lineage>
        <taxon>Bacteria</taxon>
        <taxon>Bacillati</taxon>
        <taxon>Actinomycetota</taxon>
        <taxon>Actinomycetes</taxon>
        <taxon>Streptosporangiales</taxon>
        <taxon>Streptosporangiaceae</taxon>
        <taxon>Nonomuraea</taxon>
    </lineage>
</organism>
<keyword evidence="3" id="KW-1185">Reference proteome</keyword>
<feature type="domain" description="Integrase catalytic" evidence="1">
    <location>
        <begin position="1"/>
        <end position="147"/>
    </location>
</feature>
<gene>
    <name evidence="2" type="ORF">ACFFRN_27625</name>
</gene>
<dbReference type="InterPro" id="IPR012337">
    <property type="entry name" value="RNaseH-like_sf"/>
</dbReference>
<dbReference type="EMBL" id="JBHMCE010000008">
    <property type="protein sequence ID" value="MFB9530383.1"/>
    <property type="molecule type" value="Genomic_DNA"/>
</dbReference>
<comment type="caution">
    <text evidence="2">The sequence shown here is derived from an EMBL/GenBank/DDBJ whole genome shotgun (WGS) entry which is preliminary data.</text>
</comment>
<dbReference type="PROSITE" id="PS50994">
    <property type="entry name" value="INTEGRASE"/>
    <property type="match status" value="1"/>
</dbReference>
<dbReference type="RefSeq" id="WP_346124706.1">
    <property type="nucleotide sequence ID" value="NZ_BAAAXC010000015.1"/>
</dbReference>
<evidence type="ECO:0000313" key="3">
    <source>
        <dbReference type="Proteomes" id="UP001589646"/>
    </source>
</evidence>
<dbReference type="InterPro" id="IPR001584">
    <property type="entry name" value="Integrase_cat-core"/>
</dbReference>
<sequence>MTGARLYVTAVIEHATRRVRILGTTVLPTGQWVTQLGRNLIMDLQEAGSAARFLIRDRDAKFSTAFDAVLADAGIRVVTTGSRLPRMNAIMERWIQTCRRELLDRTLIGNQRHLLHALREFETFYNGHRPHRTLRQAAPLRPLPGPGADRAQIAQLDVRRHDRLGGVPRAYRHAA</sequence>
<protein>
    <submittedName>
        <fullName evidence="2">Integrase core domain-containing protein</fullName>
    </submittedName>
</protein>
<evidence type="ECO:0000313" key="2">
    <source>
        <dbReference type="EMBL" id="MFB9530383.1"/>
    </source>
</evidence>
<dbReference type="SUPFAM" id="SSF53098">
    <property type="entry name" value="Ribonuclease H-like"/>
    <property type="match status" value="1"/>
</dbReference>
<dbReference type="Proteomes" id="UP001589646">
    <property type="component" value="Unassembled WGS sequence"/>
</dbReference>
<proteinExistence type="predicted"/>